<evidence type="ECO:0000313" key="2">
    <source>
        <dbReference type="EMBL" id="NKY96755.1"/>
    </source>
</evidence>
<protein>
    <recommendedName>
        <fullName evidence="1">DUF5753 domain-containing protein</fullName>
    </recommendedName>
</protein>
<reference evidence="2 3" key="1">
    <citation type="submission" date="2020-04" db="EMBL/GenBank/DDBJ databases">
        <title>MicrobeNet Type strains.</title>
        <authorList>
            <person name="Nicholson A.C."/>
        </authorList>
    </citation>
    <scope>NUCLEOTIDE SEQUENCE [LARGE SCALE GENOMIC DNA]</scope>
    <source>
        <strain evidence="2 3">ATCC 23612</strain>
    </source>
</reference>
<gene>
    <name evidence="2" type="ORF">HGB44_03560</name>
</gene>
<evidence type="ECO:0000313" key="3">
    <source>
        <dbReference type="Proteomes" id="UP000553209"/>
    </source>
</evidence>
<dbReference type="Proteomes" id="UP000553209">
    <property type="component" value="Unassembled WGS sequence"/>
</dbReference>
<keyword evidence="3" id="KW-1185">Reference proteome</keyword>
<dbReference type="EMBL" id="JAAXPG010000002">
    <property type="protein sequence ID" value="NKY96755.1"/>
    <property type="molecule type" value="Genomic_DNA"/>
</dbReference>
<dbReference type="RefSeq" id="WP_061081283.1">
    <property type="nucleotide sequence ID" value="NZ_JAAXPG010000002.1"/>
</dbReference>
<dbReference type="AlphaFoldDB" id="A0A7X6M9B0"/>
<feature type="domain" description="DUF5753" evidence="1">
    <location>
        <begin position="16"/>
        <end position="169"/>
    </location>
</feature>
<comment type="caution">
    <text evidence="2">The sequence shown here is derived from an EMBL/GenBank/DDBJ whole genome shotgun (WGS) entry which is preliminary data.</text>
</comment>
<organism evidence="2 3">
    <name type="scientific">Nocardiopsis alborubida</name>
    <dbReference type="NCBI Taxonomy" id="146802"/>
    <lineage>
        <taxon>Bacteria</taxon>
        <taxon>Bacillati</taxon>
        <taxon>Actinomycetota</taxon>
        <taxon>Actinomycetes</taxon>
        <taxon>Streptosporangiales</taxon>
        <taxon>Nocardiopsidaceae</taxon>
        <taxon>Nocardiopsis</taxon>
    </lineage>
</organism>
<sequence>MTTRFVTTVFDGGQAALKTEESAHATWQYAPGAMPGLLQTPDYATALADALPHLDEGREDHFRLRMERGQQMRELTHLRHCFLLSGAVHDHAPHTELMEDQRAHLADLDRLDHIEIRVRPAAPVLTDPTGFTIRGQSAWVECGDLYFAAPGDVQTWIAEWERLWSCAVPLATYQRGNR</sequence>
<evidence type="ECO:0000259" key="1">
    <source>
        <dbReference type="Pfam" id="PF19054"/>
    </source>
</evidence>
<proteinExistence type="predicted"/>
<dbReference type="Pfam" id="PF19054">
    <property type="entry name" value="DUF5753"/>
    <property type="match status" value="1"/>
</dbReference>
<dbReference type="InterPro" id="IPR043917">
    <property type="entry name" value="DUF5753"/>
</dbReference>
<name>A0A7X6M9B0_9ACTN</name>
<accession>A0A7X6M9B0</accession>